<gene>
    <name evidence="7" type="ORF">PPSIR1_28003</name>
</gene>
<evidence type="ECO:0000313" key="8">
    <source>
        <dbReference type="Proteomes" id="UP000005801"/>
    </source>
</evidence>
<dbReference type="PROSITE" id="PS50012">
    <property type="entry name" value="RCC1_3"/>
    <property type="match status" value="5"/>
</dbReference>
<organism evidence="7 8">
    <name type="scientific">Plesiocystis pacifica SIR-1</name>
    <dbReference type="NCBI Taxonomy" id="391625"/>
    <lineage>
        <taxon>Bacteria</taxon>
        <taxon>Pseudomonadati</taxon>
        <taxon>Myxococcota</taxon>
        <taxon>Polyangia</taxon>
        <taxon>Nannocystales</taxon>
        <taxon>Nannocystaceae</taxon>
        <taxon>Plesiocystis</taxon>
    </lineage>
</organism>
<dbReference type="RefSeq" id="WP_006969922.1">
    <property type="nucleotide sequence ID" value="NZ_ABCS01000007.1"/>
</dbReference>
<evidence type="ECO:0000313" key="7">
    <source>
        <dbReference type="EMBL" id="EDM80829.1"/>
    </source>
</evidence>
<keyword evidence="2 5" id="KW-0732">Signal</keyword>
<dbReference type="Pfam" id="PF25390">
    <property type="entry name" value="WD40_RLD"/>
    <property type="match status" value="1"/>
</dbReference>
<evidence type="ECO:0000259" key="6">
    <source>
        <dbReference type="Pfam" id="PF25390"/>
    </source>
</evidence>
<dbReference type="eggNOG" id="COG5184">
    <property type="taxonomic scope" value="Bacteria"/>
</dbReference>
<dbReference type="PANTHER" id="PTHR45982:SF1">
    <property type="entry name" value="REGULATOR OF CHROMOSOME CONDENSATION"/>
    <property type="match status" value="1"/>
</dbReference>
<dbReference type="Pfam" id="PF13540">
    <property type="entry name" value="RCC1_2"/>
    <property type="match status" value="2"/>
</dbReference>
<dbReference type="SUPFAM" id="SSF50985">
    <property type="entry name" value="RCC1/BLIP-II"/>
    <property type="match status" value="2"/>
</dbReference>
<dbReference type="GO" id="GO:0005737">
    <property type="term" value="C:cytoplasm"/>
    <property type="evidence" value="ECO:0007669"/>
    <property type="project" value="TreeGrafter"/>
</dbReference>
<proteinExistence type="predicted"/>
<dbReference type="InterPro" id="IPR000408">
    <property type="entry name" value="Reg_chr_condens"/>
</dbReference>
<keyword evidence="3" id="KW-0677">Repeat</keyword>
<feature type="chain" id="PRO_5002697004" evidence="5">
    <location>
        <begin position="26"/>
        <end position="549"/>
    </location>
</feature>
<dbReference type="GO" id="GO:0005085">
    <property type="term" value="F:guanyl-nucleotide exchange factor activity"/>
    <property type="evidence" value="ECO:0007669"/>
    <property type="project" value="TreeGrafter"/>
</dbReference>
<dbReference type="InterPro" id="IPR051553">
    <property type="entry name" value="Ran_GTPase-activating"/>
</dbReference>
<dbReference type="OrthoDB" id="904022at2"/>
<protein>
    <submittedName>
        <fullName evidence="7">Regulator of chromosome condensation, RCC1</fullName>
    </submittedName>
</protein>
<dbReference type="Proteomes" id="UP000005801">
    <property type="component" value="Unassembled WGS sequence"/>
</dbReference>
<evidence type="ECO:0000256" key="4">
    <source>
        <dbReference type="ARBA" id="ARBA00023157"/>
    </source>
</evidence>
<feature type="domain" description="RCC1-like" evidence="6">
    <location>
        <begin position="281"/>
        <end position="533"/>
    </location>
</feature>
<sequence>MRVQPWLLALAALTFGCGDSGLVDANVDDTSTDDSEGDEANCPIGSEGCPCTGGGGCDPGLMCIDQVCEGEATSETAEETEGETGECTEVGCECDGEPGSCDPGLICEDGVCIGEDCGNGALDPNEACDDGNSVDGDGCDSDCTRTEILDTVGGGGHTCVLIEGGKVLCWGENVVGQLGNGMPQTVGDNETPAEVGPIQLAEGAIGLSAGATHTCALFEDQSLRCWGLNATGQLGYGNSFVVPTLGDDESLVGLEAVPVGFPVDEVSMGALQTCARGGGIVRCWGASNFGQLGLGNTTTIGDDEVPDMAEAVFLGGEAQHIAQGANHVCALLTTGDVRCWGRNDRGQLGIQSNQNIGDDEVPSSSPAADIKPAAVPGGATVQKLSLGLSHSCALFTSGQLVCWGHNDRGQLGQGNTVTWGDNPGEAPAMLEPIALGTSAVDVAAGYDHTCALLNDGNVRCWGDCSAGQCGYGDDEDVGDDETPDMLEPVDLGKPAVAIMGGGVAHTCAVLEDFTLSCWGLNQFGQLGYGFTHDIGDNEAPKTAGAVELY</sequence>
<dbReference type="PRINTS" id="PR00633">
    <property type="entry name" value="RCCNDNSATION"/>
</dbReference>
<dbReference type="AlphaFoldDB" id="A6FZM3"/>
<keyword evidence="4" id="KW-1015">Disulfide bond</keyword>
<comment type="caution">
    <text evidence="7">The sequence shown here is derived from an EMBL/GenBank/DDBJ whole genome shotgun (WGS) entry which is preliminary data.</text>
</comment>
<evidence type="ECO:0000256" key="3">
    <source>
        <dbReference type="ARBA" id="ARBA00022737"/>
    </source>
</evidence>
<evidence type="ECO:0000256" key="5">
    <source>
        <dbReference type="SAM" id="SignalP"/>
    </source>
</evidence>
<dbReference type="InterPro" id="IPR009091">
    <property type="entry name" value="RCC1/BLIP-II"/>
</dbReference>
<dbReference type="NCBIfam" id="TIGR02232">
    <property type="entry name" value="myxo_disulf_rpt"/>
    <property type="match status" value="1"/>
</dbReference>
<dbReference type="Gene3D" id="2.130.10.30">
    <property type="entry name" value="Regulator of chromosome condensation 1/beta-lactamase-inhibitor protein II"/>
    <property type="match status" value="2"/>
</dbReference>
<reference evidence="7 8" key="1">
    <citation type="submission" date="2007-06" db="EMBL/GenBank/DDBJ databases">
        <authorList>
            <person name="Shimkets L."/>
            <person name="Ferriera S."/>
            <person name="Johnson J."/>
            <person name="Kravitz S."/>
            <person name="Beeson K."/>
            <person name="Sutton G."/>
            <person name="Rogers Y.-H."/>
            <person name="Friedman R."/>
            <person name="Frazier M."/>
            <person name="Venter J.C."/>
        </authorList>
    </citation>
    <scope>NUCLEOTIDE SEQUENCE [LARGE SCALE GENOMIC DNA]</scope>
    <source>
        <strain evidence="7 8">SIR-1</strain>
    </source>
</reference>
<feature type="signal peptide" evidence="5">
    <location>
        <begin position="1"/>
        <end position="25"/>
    </location>
</feature>
<dbReference type="InterPro" id="IPR011936">
    <property type="entry name" value="Myxo_disulph_rpt"/>
</dbReference>
<name>A6FZM3_9BACT</name>
<evidence type="ECO:0000256" key="2">
    <source>
        <dbReference type="ARBA" id="ARBA00022729"/>
    </source>
</evidence>
<accession>A6FZM3</accession>
<dbReference type="PANTHER" id="PTHR45982">
    <property type="entry name" value="REGULATOR OF CHROMOSOME CONDENSATION"/>
    <property type="match status" value="1"/>
</dbReference>
<dbReference type="EMBL" id="ABCS01000007">
    <property type="protein sequence ID" value="EDM80829.1"/>
    <property type="molecule type" value="Genomic_DNA"/>
</dbReference>
<evidence type="ECO:0000256" key="1">
    <source>
        <dbReference type="ARBA" id="ARBA00022658"/>
    </source>
</evidence>
<dbReference type="PROSITE" id="PS51257">
    <property type="entry name" value="PROKAR_LIPOPROTEIN"/>
    <property type="match status" value="1"/>
</dbReference>
<keyword evidence="1" id="KW-0344">Guanine-nucleotide releasing factor</keyword>
<dbReference type="InterPro" id="IPR058923">
    <property type="entry name" value="RCC1-like_dom"/>
</dbReference>
<keyword evidence="8" id="KW-1185">Reference proteome</keyword>